<evidence type="ECO:0000313" key="3">
    <source>
        <dbReference type="EMBL" id="MDN4472050.1"/>
    </source>
</evidence>
<dbReference type="EMBL" id="JAUHPV010000002">
    <property type="protein sequence ID" value="MDN4472050.1"/>
    <property type="molecule type" value="Genomic_DNA"/>
</dbReference>
<protein>
    <submittedName>
        <fullName evidence="3">Arsenate reductase ArsC</fullName>
        <ecNumber evidence="3">1.20.4.4</ecNumber>
    </submittedName>
</protein>
<feature type="domain" description="Phosphotyrosine protein phosphatase I" evidence="2">
    <location>
        <begin position="85"/>
        <end position="209"/>
    </location>
</feature>
<dbReference type="NCBIfam" id="NF046112">
    <property type="entry name" value="MSMEG_6209_Nter"/>
    <property type="match status" value="1"/>
</dbReference>
<dbReference type="PANTHER" id="PTHR43428:SF1">
    <property type="entry name" value="ARSENATE REDUCTASE"/>
    <property type="match status" value="1"/>
</dbReference>
<evidence type="ECO:0000313" key="4">
    <source>
        <dbReference type="Proteomes" id="UP001172738"/>
    </source>
</evidence>
<keyword evidence="1" id="KW-0059">Arsenical resistance</keyword>
<dbReference type="CDD" id="cd16345">
    <property type="entry name" value="LMWP_ArsC"/>
    <property type="match status" value="1"/>
</dbReference>
<keyword evidence="3" id="KW-0560">Oxidoreductase</keyword>
<dbReference type="EC" id="1.20.4.4" evidence="3"/>
<organism evidence="3 4">
    <name type="scientific">Demequina zhanjiangensis</name>
    <dbReference type="NCBI Taxonomy" id="3051659"/>
    <lineage>
        <taxon>Bacteria</taxon>
        <taxon>Bacillati</taxon>
        <taxon>Actinomycetota</taxon>
        <taxon>Actinomycetes</taxon>
        <taxon>Micrococcales</taxon>
        <taxon>Demequinaceae</taxon>
        <taxon>Demequina</taxon>
    </lineage>
</organism>
<name>A0ABT8FYS5_9MICO</name>
<dbReference type="RefSeq" id="WP_301126314.1">
    <property type="nucleotide sequence ID" value="NZ_JAUHPV010000002.1"/>
</dbReference>
<dbReference type="Pfam" id="PF01451">
    <property type="entry name" value="LMWPc"/>
    <property type="match status" value="1"/>
</dbReference>
<dbReference type="InterPro" id="IPR048716">
    <property type="entry name" value="Phosphatase-like_N"/>
</dbReference>
<keyword evidence="4" id="KW-1185">Reference proteome</keyword>
<reference evidence="3" key="1">
    <citation type="submission" date="2023-06" db="EMBL/GenBank/DDBJ databases">
        <title>SYSU T00b26.</title>
        <authorList>
            <person name="Gao L."/>
            <person name="Fang B.-Z."/>
            <person name="Li W.-J."/>
        </authorList>
    </citation>
    <scope>NUCLEOTIDE SEQUENCE</scope>
    <source>
        <strain evidence="3">SYSU T00b26</strain>
    </source>
</reference>
<dbReference type="SUPFAM" id="SSF52788">
    <property type="entry name" value="Phosphotyrosine protein phosphatases I"/>
    <property type="match status" value="1"/>
</dbReference>
<dbReference type="Gene3D" id="3.40.50.2300">
    <property type="match status" value="1"/>
</dbReference>
<evidence type="ECO:0000259" key="2">
    <source>
        <dbReference type="SMART" id="SM00226"/>
    </source>
</evidence>
<dbReference type="SMART" id="SM00226">
    <property type="entry name" value="LMWPc"/>
    <property type="match status" value="1"/>
</dbReference>
<dbReference type="Gene3D" id="1.10.8.1060">
    <property type="entry name" value="Corynebacterium glutamicum thioredoxin-dependent arsenate reductase, N-terminal domain"/>
    <property type="match status" value="1"/>
</dbReference>
<comment type="caution">
    <text evidence="3">The sequence shown here is derived from an EMBL/GenBank/DDBJ whole genome shotgun (WGS) entry which is preliminary data.</text>
</comment>
<dbReference type="PANTHER" id="PTHR43428">
    <property type="entry name" value="ARSENATE REDUCTASE"/>
    <property type="match status" value="1"/>
</dbReference>
<evidence type="ECO:0000256" key="1">
    <source>
        <dbReference type="ARBA" id="ARBA00022849"/>
    </source>
</evidence>
<gene>
    <name evidence="3" type="ORF">QQX04_03465</name>
</gene>
<proteinExistence type="predicted"/>
<dbReference type="InterPro" id="IPR036196">
    <property type="entry name" value="Ptyr_pPase_sf"/>
</dbReference>
<dbReference type="GO" id="GO:0030612">
    <property type="term" value="F:arsenate reductase (thioredoxin) activity"/>
    <property type="evidence" value="ECO:0007669"/>
    <property type="project" value="UniProtKB-EC"/>
</dbReference>
<dbReference type="Proteomes" id="UP001172738">
    <property type="component" value="Unassembled WGS sequence"/>
</dbReference>
<dbReference type="Pfam" id="PF21234">
    <property type="entry name" value="Phosphatase-like_N"/>
    <property type="match status" value="1"/>
</dbReference>
<sequence>MTATPHRDPIPLDQQFALDRAYERLVDEFAGAFGRETVRVLLDHSYDVLRDNARIPQYLPLLAEKFARQRMLASSHRAHGQDERPAVLFLCVHNAGKSQMALGLFEKHAGGRAVGWSGGSEPGSEISPDAVAAMAEVGIDITGEFPKPWTEETLRAADVIVTMGCGDACPVYPGKRYLDWTFEGDLSGLSGARNARDQIERRVLALLAEIGVTAAA</sequence>
<dbReference type="InterPro" id="IPR023485">
    <property type="entry name" value="Ptyr_pPase"/>
</dbReference>
<accession>A0ABT8FYS5</accession>